<evidence type="ECO:0000256" key="2">
    <source>
        <dbReference type="SAM" id="Coils"/>
    </source>
</evidence>
<dbReference type="Pfam" id="PF03194">
    <property type="entry name" value="LUC7"/>
    <property type="match status" value="1"/>
</dbReference>
<feature type="compositionally biased region" description="Basic and acidic residues" evidence="3">
    <location>
        <begin position="335"/>
        <end position="352"/>
    </location>
</feature>
<evidence type="ECO:0008006" key="5">
    <source>
        <dbReference type="Google" id="ProtNLM"/>
    </source>
</evidence>
<dbReference type="PANTHER" id="PTHR12375">
    <property type="entry name" value="RNA-BINDING PROTEIN LUC7-RELATED"/>
    <property type="match status" value="1"/>
</dbReference>
<organism evidence="4">
    <name type="scientific">Trichuris suis</name>
    <name type="common">pig whipworm</name>
    <dbReference type="NCBI Taxonomy" id="68888"/>
    <lineage>
        <taxon>Eukaryota</taxon>
        <taxon>Metazoa</taxon>
        <taxon>Ecdysozoa</taxon>
        <taxon>Nematoda</taxon>
        <taxon>Enoplea</taxon>
        <taxon>Dorylaimia</taxon>
        <taxon>Trichinellida</taxon>
        <taxon>Trichuridae</taxon>
        <taxon>Trichuris</taxon>
    </lineage>
</organism>
<dbReference type="GO" id="GO:0006376">
    <property type="term" value="P:mRNA splice site recognition"/>
    <property type="evidence" value="ECO:0007669"/>
    <property type="project" value="InterPro"/>
</dbReference>
<dbReference type="AlphaFoldDB" id="A0A085NI90"/>
<evidence type="ECO:0000256" key="3">
    <source>
        <dbReference type="SAM" id="MobiDB-lite"/>
    </source>
</evidence>
<protein>
    <recommendedName>
        <fullName evidence="5">Luc7-like protein 3</fullName>
    </recommendedName>
</protein>
<dbReference type="Proteomes" id="UP000030758">
    <property type="component" value="Unassembled WGS sequence"/>
</dbReference>
<keyword evidence="2" id="KW-0175">Coiled coil</keyword>
<gene>
    <name evidence="4" type="ORF">M514_01478</name>
</gene>
<feature type="region of interest" description="Disordered" evidence="3">
    <location>
        <begin position="257"/>
        <end position="360"/>
    </location>
</feature>
<comment type="similarity">
    <text evidence="1">Belongs to the Luc7 family.</text>
</comment>
<evidence type="ECO:0000313" key="4">
    <source>
        <dbReference type="EMBL" id="KFD69186.1"/>
    </source>
</evidence>
<dbReference type="GO" id="GO:0003729">
    <property type="term" value="F:mRNA binding"/>
    <property type="evidence" value="ECO:0007669"/>
    <property type="project" value="InterPro"/>
</dbReference>
<feature type="coiled-coil region" evidence="2">
    <location>
        <begin position="143"/>
        <end position="177"/>
    </location>
</feature>
<dbReference type="InterPro" id="IPR004882">
    <property type="entry name" value="Luc7-rel"/>
</dbReference>
<accession>A0A085NI90</accession>
<evidence type="ECO:0000256" key="1">
    <source>
        <dbReference type="ARBA" id="ARBA00005655"/>
    </source>
</evidence>
<name>A0A085NI90_9BILA</name>
<feature type="compositionally biased region" description="Basic and acidic residues" evidence="3">
    <location>
        <begin position="257"/>
        <end position="295"/>
    </location>
</feature>
<dbReference type="EMBL" id="KL367497">
    <property type="protein sequence ID" value="KFD69186.1"/>
    <property type="molecule type" value="Genomic_DNA"/>
</dbReference>
<dbReference type="GO" id="GO:0005685">
    <property type="term" value="C:U1 snRNP"/>
    <property type="evidence" value="ECO:0007669"/>
    <property type="project" value="InterPro"/>
</dbReference>
<proteinExistence type="inferred from homology"/>
<sequence length="393" mass="46201">MAATKELASLLDELMGRSRNALPTEAPKELRWSDPEVCKYFLVDYCPHELFTNTKADLGHCNKMHDERMREAYKKSSRYGKCGYEHDFYSFLRKLHNEMARKISRNRQRLELTQPGGVVSAHRFHFHRNVGMLEFLQLTLLVLQIANLSREKLEEKIQVLSEKVTALQAQAENLGVEGNVEEAQKIIAMADELAEERDHCQKSFETPPGELKVMEVCGICGCFLIVGDSQHRLDEHLVGKQHLGFAKIKETLEAYEKEKEERRTKYEDRRSPSSSRDYDRGNRMTRGDRYSDRRRSDRSRRSRSRSRSRSRRERNRSRSNDRSRSRDHARRRSSRSRDRASSTHSRDRRRYDSSSNNESKRTRVSVFSMLLLVARELLSAKQRRFKRKQIQSD</sequence>
<reference evidence="4" key="1">
    <citation type="journal article" date="2014" name="Nat. Genet.">
        <title>Genome and transcriptome of the porcine whipworm Trichuris suis.</title>
        <authorList>
            <person name="Jex A.R."/>
            <person name="Nejsum P."/>
            <person name="Schwarz E.M."/>
            <person name="Hu L."/>
            <person name="Young N.D."/>
            <person name="Hall R.S."/>
            <person name="Korhonen P.K."/>
            <person name="Liao S."/>
            <person name="Thamsborg S."/>
            <person name="Xia J."/>
            <person name="Xu P."/>
            <person name="Wang S."/>
            <person name="Scheerlinck J.P."/>
            <person name="Hofmann A."/>
            <person name="Sternberg P.W."/>
            <person name="Wang J."/>
            <person name="Gasser R.B."/>
        </authorList>
    </citation>
    <scope>NUCLEOTIDE SEQUENCE [LARGE SCALE GENOMIC DNA]</scope>
    <source>
        <strain evidence="4">DCEP-RM93F</strain>
    </source>
</reference>
<feature type="compositionally biased region" description="Basic residues" evidence="3">
    <location>
        <begin position="296"/>
        <end position="315"/>
    </location>
</feature>
<feature type="compositionally biased region" description="Basic and acidic residues" evidence="3">
    <location>
        <begin position="316"/>
        <end position="326"/>
    </location>
</feature>